<evidence type="ECO:0008006" key="4">
    <source>
        <dbReference type="Google" id="ProtNLM"/>
    </source>
</evidence>
<feature type="compositionally biased region" description="Basic and acidic residues" evidence="1">
    <location>
        <begin position="191"/>
        <end position="200"/>
    </location>
</feature>
<feature type="compositionally biased region" description="Basic and acidic residues" evidence="1">
    <location>
        <begin position="327"/>
        <end position="346"/>
    </location>
</feature>
<feature type="region of interest" description="Disordered" evidence="1">
    <location>
        <begin position="41"/>
        <end position="266"/>
    </location>
</feature>
<dbReference type="GeneID" id="27308005"/>
<protein>
    <recommendedName>
        <fullName evidence="4">Glycine zipper 2TM domain-containing protein</fullName>
    </recommendedName>
</protein>
<dbReference type="AlphaFoldDB" id="A0A0D1Z819"/>
<proteinExistence type="predicted"/>
<reference evidence="2 3" key="1">
    <citation type="submission" date="2015-01" db="EMBL/GenBank/DDBJ databases">
        <title>The Genome Sequence of Ochroconis gallopava CBS43764.</title>
        <authorList>
            <consortium name="The Broad Institute Genomics Platform"/>
            <person name="Cuomo C."/>
            <person name="de Hoog S."/>
            <person name="Gorbushina A."/>
            <person name="Stielow B."/>
            <person name="Teixiera M."/>
            <person name="Abouelleil A."/>
            <person name="Chapman S.B."/>
            <person name="Priest M."/>
            <person name="Young S.K."/>
            <person name="Wortman J."/>
            <person name="Nusbaum C."/>
            <person name="Birren B."/>
        </authorList>
    </citation>
    <scope>NUCLEOTIDE SEQUENCE [LARGE SCALE GENOMIC DNA]</scope>
    <source>
        <strain evidence="2 3">CBS 43764</strain>
    </source>
</reference>
<dbReference type="VEuPathDB" id="FungiDB:PV09_00032"/>
<dbReference type="RefSeq" id="XP_016218956.1">
    <property type="nucleotide sequence ID" value="XM_016352699.1"/>
</dbReference>
<dbReference type="Proteomes" id="UP000053259">
    <property type="component" value="Unassembled WGS sequence"/>
</dbReference>
<dbReference type="RefSeq" id="XP_016218955.1">
    <property type="nucleotide sequence ID" value="XM_016352698.1"/>
</dbReference>
<dbReference type="STRING" id="253628.A0A0D1Z819"/>
<gene>
    <name evidence="2" type="ORF">PV09_00032</name>
</gene>
<evidence type="ECO:0000256" key="1">
    <source>
        <dbReference type="SAM" id="MobiDB-lite"/>
    </source>
</evidence>
<dbReference type="OrthoDB" id="3946738at2759"/>
<feature type="region of interest" description="Disordered" evidence="1">
    <location>
        <begin position="316"/>
        <end position="346"/>
    </location>
</feature>
<name>A0A0D1Z819_9PEZI</name>
<feature type="compositionally biased region" description="Basic and acidic residues" evidence="1">
    <location>
        <begin position="56"/>
        <end position="84"/>
    </location>
</feature>
<feature type="compositionally biased region" description="Basic and acidic residues" evidence="1">
    <location>
        <begin position="99"/>
        <end position="132"/>
    </location>
</feature>
<evidence type="ECO:0000313" key="3">
    <source>
        <dbReference type="Proteomes" id="UP000053259"/>
    </source>
</evidence>
<dbReference type="HOGENOM" id="CLU_783474_0_0_1"/>
<organism evidence="2 3">
    <name type="scientific">Verruconis gallopava</name>
    <dbReference type="NCBI Taxonomy" id="253628"/>
    <lineage>
        <taxon>Eukaryota</taxon>
        <taxon>Fungi</taxon>
        <taxon>Dikarya</taxon>
        <taxon>Ascomycota</taxon>
        <taxon>Pezizomycotina</taxon>
        <taxon>Dothideomycetes</taxon>
        <taxon>Pleosporomycetidae</taxon>
        <taxon>Venturiales</taxon>
        <taxon>Sympoventuriaceae</taxon>
        <taxon>Verruconis</taxon>
    </lineage>
</organism>
<dbReference type="EMBL" id="KN847529">
    <property type="protein sequence ID" value="KIW09086.1"/>
    <property type="molecule type" value="Genomic_DNA"/>
</dbReference>
<feature type="compositionally biased region" description="Basic and acidic residues" evidence="1">
    <location>
        <begin position="217"/>
        <end position="227"/>
    </location>
</feature>
<dbReference type="EMBL" id="KN847529">
    <property type="protein sequence ID" value="KIW09087.1"/>
    <property type="molecule type" value="Genomic_DNA"/>
</dbReference>
<sequence length="354" mass="40054">MAENLIELGLEGFDRLVDKYHDRAYDTATDSAGKVWKKVHLPGRQKSVYVEQNPNKGERAEIYDPAKDERPQGFKKDKASDRGSGKNSPHPVDQSTYSDDYRFDHGFRESHRGPVNISERDRFGSDDPDSSRKPYPSELPSDARVAYSPQVPRSTYFQPQPRDDHGISPTASLDHRTSRGRYRASEAGAVIERDQRRSESRGYSLREPSPNYLRRQRSYDARLRCEGTDSGSSLPRRRRARSAAPQDRSSFRRHARSRSRTYGQDKRRSRDYYLGASLAGAVAGGLIGRSLGKGDLISTVAGGLVGAIGGDIIADKEPRRNRSGNYSEDRYRAKKNSDNADKDYSNDYVYKDRY</sequence>
<accession>A0A0D1Z819</accession>
<keyword evidence="3" id="KW-1185">Reference proteome</keyword>
<evidence type="ECO:0000313" key="2">
    <source>
        <dbReference type="EMBL" id="KIW09087.1"/>
    </source>
</evidence>